<dbReference type="RefSeq" id="WP_213162304.1">
    <property type="nucleotide sequence ID" value="NZ_CP058214.1"/>
</dbReference>
<proteinExistence type="predicted"/>
<feature type="compositionally biased region" description="Polar residues" evidence="1">
    <location>
        <begin position="39"/>
        <end position="48"/>
    </location>
</feature>
<reference evidence="3 4" key="1">
    <citation type="submission" date="2020-06" db="EMBL/GenBank/DDBJ databases">
        <title>Genome sequence of 2 isolates from Red Sea Mangroves.</title>
        <authorList>
            <person name="Sefrji F."/>
            <person name="Michoud G."/>
            <person name="Merlino G."/>
            <person name="Daffonchio D."/>
        </authorList>
    </citation>
    <scope>NUCLEOTIDE SEQUENCE [LARGE SCALE GENOMIC DNA]</scope>
    <source>
        <strain evidence="3 4">R1DC25</strain>
    </source>
</reference>
<evidence type="ECO:0000313" key="4">
    <source>
        <dbReference type="Proteomes" id="UP000593594"/>
    </source>
</evidence>
<sequence>MAQNDGRREVVKDPLAVSGREVSPERSLSLSGVRAPRPGSTSGAGSTAAQMSSAFDTLQSTFSNYVEDKKDDWIAEGKLAYMSGKTEADLLKNGNRFTHQGFLQLKVQDDVNRWYMQEAADIDAANSRMSPDEYQGYVASKRAAYLDTIEDPYAKKIAVAAFEQHAPALVKSQFVKNNEYEREQRINQFGETLRSLSQTSPVKSVVDENGPLKLAPKPVLPVMQSTKRDRDIGIRTILGEAANQGSTGMSAVAHVLRNRAVDGRWPKSIAGVALQDKQFSAWNSGAGGNGLVYKYGPGSAMYEKAGKVYDAVMSGRHVDPTGGATHYYSPRGMEALVGSGAQTNRLPNWLRSESARGGGVTKIGGHIFAGKARLPKSTRKLIELPEGVNDLNTVAQDEGVSVTGVKETGAANELQEYVFGTSNLNDSDKATALSSAMASDLAAGDDTLFRDAGGVSALIRLGASPKEINKVRRAEAAYQKKQLDQYDSAFEAWRADLIERASNGEDIDALRVEIEQKVEQGKLDDNEAQSLARNAANKARIAGSDSNLDGNVDYLTEIGGLYQQIKTGDLGFEDAAEQAKDIASRYGATEKETNNLIGRIHSIDQQRQDALRRDAEKAYKKHRANEKAKGDVDAAISRGYGLNTLSGSIDTVNNAGQKDSVSKKQYGVHAIKTKHMNAWREKQESGEVEKSEAIAGALRDTFKELQNHQVVDEQTQSQLVGSLTGNILTKDGSLTEDALQAYDTWQILRNTPEITKGYLSKTVGDDYVRGLLETAYILDSGNMTGGEALRKAHEIMNDELRDPDDRLSKDVVWRRKLDKGVNSILSGKDDTPWWQYVFGIDTPDTEVAQMERQKGRAMTYVQNRAEAYHLQNPNMDAKVSLNLALDDLENNATVVAGNVLVTSSGSLAEDMGIGQFGSDAPDEAITDFITKYGADIWPDEFDNHKEGWLDFAGRAALNFSPDATVRRDAPVYMSYNQDTGILTVDLYKDHETGELLGMPRHLDVKAIGQEYYDDKTEPSAWDDMWNSVFSLARPDNE</sequence>
<dbReference type="Proteomes" id="UP000593594">
    <property type="component" value="Chromosome"/>
</dbReference>
<dbReference type="InterPro" id="IPR011105">
    <property type="entry name" value="Cell_wall_hydrolase_SleB"/>
</dbReference>
<evidence type="ECO:0000259" key="2">
    <source>
        <dbReference type="Pfam" id="PF07486"/>
    </source>
</evidence>
<keyword evidence="4" id="KW-1185">Reference proteome</keyword>
<accession>A0A7S8C826</accession>
<dbReference type="AlphaFoldDB" id="A0A7S8C826"/>
<keyword evidence="3" id="KW-0378">Hydrolase</keyword>
<feature type="domain" description="Cell wall hydrolase SleB" evidence="2">
    <location>
        <begin position="244"/>
        <end position="369"/>
    </location>
</feature>
<dbReference type="Gene3D" id="1.10.10.2520">
    <property type="entry name" value="Cell wall hydrolase SleB, domain 1"/>
    <property type="match status" value="1"/>
</dbReference>
<dbReference type="EMBL" id="CP058214">
    <property type="protein sequence ID" value="QPC44931.1"/>
    <property type="molecule type" value="Genomic_DNA"/>
</dbReference>
<organism evidence="3 4">
    <name type="scientific">Kaustia mangrovi</name>
    <dbReference type="NCBI Taxonomy" id="2593653"/>
    <lineage>
        <taxon>Bacteria</taxon>
        <taxon>Pseudomonadati</taxon>
        <taxon>Pseudomonadota</taxon>
        <taxon>Alphaproteobacteria</taxon>
        <taxon>Hyphomicrobiales</taxon>
        <taxon>Parvibaculaceae</taxon>
        <taxon>Kaustia</taxon>
    </lineage>
</organism>
<dbReference type="KEGG" id="kmn:HW532_20860"/>
<gene>
    <name evidence="3" type="ORF">HW532_20860</name>
</gene>
<protein>
    <submittedName>
        <fullName evidence="3">Cell wall hydrolase</fullName>
    </submittedName>
</protein>
<evidence type="ECO:0000256" key="1">
    <source>
        <dbReference type="SAM" id="MobiDB-lite"/>
    </source>
</evidence>
<name>A0A7S8C826_9HYPH</name>
<dbReference type="Pfam" id="PF07486">
    <property type="entry name" value="Hydrolase_2"/>
    <property type="match status" value="1"/>
</dbReference>
<dbReference type="GO" id="GO:0016787">
    <property type="term" value="F:hydrolase activity"/>
    <property type="evidence" value="ECO:0007669"/>
    <property type="project" value="UniProtKB-KW"/>
</dbReference>
<dbReference type="InterPro" id="IPR042047">
    <property type="entry name" value="SleB_dom1"/>
</dbReference>
<evidence type="ECO:0000313" key="3">
    <source>
        <dbReference type="EMBL" id="QPC44931.1"/>
    </source>
</evidence>
<feature type="region of interest" description="Disordered" evidence="1">
    <location>
        <begin position="1"/>
        <end position="48"/>
    </location>
</feature>
<feature type="compositionally biased region" description="Basic and acidic residues" evidence="1">
    <location>
        <begin position="1"/>
        <end position="12"/>
    </location>
</feature>